<gene>
    <name evidence="16" type="ORF">DSW25_12025</name>
</gene>
<keyword evidence="5" id="KW-0597">Phosphoprotein</keyword>
<dbReference type="CDD" id="cd00082">
    <property type="entry name" value="HisKA"/>
    <property type="match status" value="1"/>
</dbReference>
<dbReference type="SUPFAM" id="SSF47384">
    <property type="entry name" value="Homodimeric domain of signal transducing histidine kinase"/>
    <property type="match status" value="1"/>
</dbReference>
<keyword evidence="4" id="KW-1003">Cell membrane</keyword>
<evidence type="ECO:0000259" key="15">
    <source>
        <dbReference type="PROSITE" id="PS50109"/>
    </source>
</evidence>
<dbReference type="SMART" id="SM00388">
    <property type="entry name" value="HisKA"/>
    <property type="match status" value="1"/>
</dbReference>
<dbReference type="InterPro" id="IPR004358">
    <property type="entry name" value="Sig_transdc_His_kin-like_C"/>
</dbReference>
<dbReference type="EC" id="2.7.13.3" evidence="3"/>
<dbReference type="InterPro" id="IPR033479">
    <property type="entry name" value="dCache_1"/>
</dbReference>
<dbReference type="InterPro" id="IPR003594">
    <property type="entry name" value="HATPase_dom"/>
</dbReference>
<dbReference type="InterPro" id="IPR036890">
    <property type="entry name" value="HATPase_C_sf"/>
</dbReference>
<accession>A0A073IHI5</accession>
<dbReference type="RefSeq" id="WP_025058631.1">
    <property type="nucleotide sequence ID" value="NZ_JAMC01000004.1"/>
</dbReference>
<dbReference type="InterPro" id="IPR003661">
    <property type="entry name" value="HisK_dim/P_dom"/>
</dbReference>
<dbReference type="CDD" id="cd12913">
    <property type="entry name" value="PDC1_MCP_like"/>
    <property type="match status" value="1"/>
</dbReference>
<evidence type="ECO:0000313" key="17">
    <source>
        <dbReference type="Proteomes" id="UP000027734"/>
    </source>
</evidence>
<comment type="caution">
    <text evidence="16">The sequence shown here is derived from an EMBL/GenBank/DDBJ whole genome shotgun (WGS) entry which is preliminary data.</text>
</comment>
<dbReference type="Pfam" id="PF02743">
    <property type="entry name" value="dCache_1"/>
    <property type="match status" value="1"/>
</dbReference>
<feature type="domain" description="Histidine kinase" evidence="15">
    <location>
        <begin position="436"/>
        <end position="646"/>
    </location>
</feature>
<dbReference type="Proteomes" id="UP000027734">
    <property type="component" value="Unassembled WGS sequence"/>
</dbReference>
<dbReference type="InterPro" id="IPR005467">
    <property type="entry name" value="His_kinase_dom"/>
</dbReference>
<dbReference type="GO" id="GO:0000155">
    <property type="term" value="F:phosphorelay sensor kinase activity"/>
    <property type="evidence" value="ECO:0007669"/>
    <property type="project" value="InterPro"/>
</dbReference>
<dbReference type="PROSITE" id="PS50109">
    <property type="entry name" value="HIS_KIN"/>
    <property type="match status" value="1"/>
</dbReference>
<keyword evidence="10" id="KW-0067">ATP-binding</keyword>
<dbReference type="CDD" id="cd12912">
    <property type="entry name" value="PDC2_MCP_like"/>
    <property type="match status" value="1"/>
</dbReference>
<evidence type="ECO:0000256" key="5">
    <source>
        <dbReference type="ARBA" id="ARBA00022553"/>
    </source>
</evidence>
<evidence type="ECO:0000256" key="2">
    <source>
        <dbReference type="ARBA" id="ARBA00004651"/>
    </source>
</evidence>
<dbReference type="Pfam" id="PF02518">
    <property type="entry name" value="HATPase_c"/>
    <property type="match status" value="1"/>
</dbReference>
<dbReference type="SUPFAM" id="SSF103190">
    <property type="entry name" value="Sensory domain-like"/>
    <property type="match status" value="1"/>
</dbReference>
<evidence type="ECO:0000256" key="11">
    <source>
        <dbReference type="ARBA" id="ARBA00022989"/>
    </source>
</evidence>
<organism evidence="16 17">
    <name type="scientific">Sulfitobacter donghicola DSW-25 = KCTC 12864 = JCM 14565</name>
    <dbReference type="NCBI Taxonomy" id="1300350"/>
    <lineage>
        <taxon>Bacteria</taxon>
        <taxon>Pseudomonadati</taxon>
        <taxon>Pseudomonadota</taxon>
        <taxon>Alphaproteobacteria</taxon>
        <taxon>Rhodobacterales</taxon>
        <taxon>Roseobacteraceae</taxon>
        <taxon>Sulfitobacter</taxon>
    </lineage>
</organism>
<evidence type="ECO:0000256" key="13">
    <source>
        <dbReference type="ARBA" id="ARBA00023136"/>
    </source>
</evidence>
<keyword evidence="17" id="KW-1185">Reference proteome</keyword>
<evidence type="ECO:0000256" key="3">
    <source>
        <dbReference type="ARBA" id="ARBA00012438"/>
    </source>
</evidence>
<dbReference type="InterPro" id="IPR029151">
    <property type="entry name" value="Sensor-like_sf"/>
</dbReference>
<dbReference type="Pfam" id="PF00512">
    <property type="entry name" value="HisKA"/>
    <property type="match status" value="1"/>
</dbReference>
<proteinExistence type="predicted"/>
<keyword evidence="7 14" id="KW-0812">Transmembrane</keyword>
<comment type="subcellular location">
    <subcellularLocation>
        <location evidence="2">Cell membrane</location>
        <topology evidence="2">Multi-pass membrane protein</topology>
    </subcellularLocation>
</comment>
<dbReference type="Gene3D" id="1.10.287.130">
    <property type="match status" value="1"/>
</dbReference>
<evidence type="ECO:0000256" key="1">
    <source>
        <dbReference type="ARBA" id="ARBA00000085"/>
    </source>
</evidence>
<keyword evidence="12" id="KW-0902">Two-component regulatory system</keyword>
<dbReference type="eggNOG" id="COG4191">
    <property type="taxonomic scope" value="Bacteria"/>
</dbReference>
<evidence type="ECO:0000256" key="9">
    <source>
        <dbReference type="ARBA" id="ARBA00022777"/>
    </source>
</evidence>
<evidence type="ECO:0000256" key="7">
    <source>
        <dbReference type="ARBA" id="ARBA00022692"/>
    </source>
</evidence>
<protein>
    <recommendedName>
        <fullName evidence="3">histidine kinase</fullName>
        <ecNumber evidence="3">2.7.13.3</ecNumber>
    </recommendedName>
</protein>
<name>A0A073IHI5_9RHOB</name>
<dbReference type="InterPro" id="IPR036097">
    <property type="entry name" value="HisK_dim/P_sf"/>
</dbReference>
<dbReference type="GO" id="GO:0005886">
    <property type="term" value="C:plasma membrane"/>
    <property type="evidence" value="ECO:0007669"/>
    <property type="project" value="UniProtKB-SubCell"/>
</dbReference>
<dbReference type="AlphaFoldDB" id="A0A073IHI5"/>
<dbReference type="EMBL" id="JAMC01000004">
    <property type="protein sequence ID" value="KEJ88966.1"/>
    <property type="molecule type" value="Genomic_DNA"/>
</dbReference>
<evidence type="ECO:0000256" key="6">
    <source>
        <dbReference type="ARBA" id="ARBA00022679"/>
    </source>
</evidence>
<dbReference type="PRINTS" id="PR00344">
    <property type="entry name" value="BCTRLSENSOR"/>
</dbReference>
<comment type="catalytic activity">
    <reaction evidence="1">
        <text>ATP + protein L-histidine = ADP + protein N-phospho-L-histidine.</text>
        <dbReference type="EC" id="2.7.13.3"/>
    </reaction>
</comment>
<keyword evidence="6" id="KW-0808">Transferase</keyword>
<evidence type="ECO:0000256" key="8">
    <source>
        <dbReference type="ARBA" id="ARBA00022741"/>
    </source>
</evidence>
<reference evidence="16 17" key="1">
    <citation type="submission" date="2014-01" db="EMBL/GenBank/DDBJ databases">
        <title>Sulfitobacter donghicola JCM 14565 Genome Sequencing.</title>
        <authorList>
            <person name="Lai Q."/>
            <person name="Hong Z."/>
        </authorList>
    </citation>
    <scope>NUCLEOTIDE SEQUENCE [LARGE SCALE GENOMIC DNA]</scope>
    <source>
        <strain evidence="16 17">JCM 14565</strain>
    </source>
</reference>
<dbReference type="STRING" id="1300350.Z948_1199"/>
<feature type="transmembrane region" description="Helical" evidence="14">
    <location>
        <begin position="340"/>
        <end position="362"/>
    </location>
</feature>
<evidence type="ECO:0000256" key="14">
    <source>
        <dbReference type="SAM" id="Phobius"/>
    </source>
</evidence>
<dbReference type="Gene3D" id="3.30.450.20">
    <property type="entry name" value="PAS domain"/>
    <property type="match status" value="2"/>
</dbReference>
<dbReference type="Gene3D" id="3.30.565.10">
    <property type="entry name" value="Histidine kinase-like ATPase, C-terminal domain"/>
    <property type="match status" value="1"/>
</dbReference>
<keyword evidence="13 14" id="KW-0472">Membrane</keyword>
<dbReference type="GO" id="GO:0005524">
    <property type="term" value="F:ATP binding"/>
    <property type="evidence" value="ECO:0007669"/>
    <property type="project" value="UniProtKB-KW"/>
</dbReference>
<dbReference type="SMART" id="SM00387">
    <property type="entry name" value="HATPase_c"/>
    <property type="match status" value="1"/>
</dbReference>
<dbReference type="OrthoDB" id="9795133at2"/>
<evidence type="ECO:0000313" key="16">
    <source>
        <dbReference type="EMBL" id="KEJ88966.1"/>
    </source>
</evidence>
<dbReference type="PANTHER" id="PTHR43065:SF46">
    <property type="entry name" value="C4-DICARBOXYLATE TRANSPORT SENSOR PROTEIN DCTB"/>
    <property type="match status" value="1"/>
</dbReference>
<evidence type="ECO:0000256" key="12">
    <source>
        <dbReference type="ARBA" id="ARBA00023012"/>
    </source>
</evidence>
<evidence type="ECO:0000256" key="10">
    <source>
        <dbReference type="ARBA" id="ARBA00022840"/>
    </source>
</evidence>
<dbReference type="SUPFAM" id="SSF55874">
    <property type="entry name" value="ATPase domain of HSP90 chaperone/DNA topoisomerase II/histidine kinase"/>
    <property type="match status" value="1"/>
</dbReference>
<dbReference type="PANTHER" id="PTHR43065">
    <property type="entry name" value="SENSOR HISTIDINE KINASE"/>
    <property type="match status" value="1"/>
</dbReference>
<keyword evidence="9 16" id="KW-0418">Kinase</keyword>
<sequence length="646" mass="70868">MKFSLSFILAVSLAGLQFLVIGIVLSTSYLSSEKAMLHHARDLLEKAGANASEHTSGFLKPASESAELAKRVFESGIIDKDDFEQLEAFLFQVLQNQSQISGIYYGDEAGNFTYVMRDDGAGPFRSKFIRAQDDLPGADFSWRKADYSIVETATDPADTFDPRGRPWYKTVKEQRSTIWTDPYIFFSSRQPGTTVAVPVEVDGVLSGVVGVDIEISEISSFLSQLDLSENASALILDEGGKVVAHPNMAEIIDTETGAPLRLREIGEIGDPISQAAFARLGAAEVLQIGEETQSEFEYEKDKYVSLLKPLSSIGLPWTIAVFAPETDFTQVIKDNRTRNLWIAAIISCIAALVGFALAELILRPVRVFAVRTALVSQGEVPDTEALPATYRELEKANETLIDQIAQRRQADARIIDLNRDLSHFSRVNLMGQMATGLAHELSQPLTAISQNVDAAISTARQDENPNEDLLNILNELDDQAHRGGDILSALRGFIRKDQGQMAPFDVNELVKQTESLLLHEAFVQGVTLRFEVDQMPQVVGNRIQIAQVLTNLVRNALEAISSADSPKKEISVTAERMQNQIEIWVKDTGPGIAPDVTLFKQFETSKKDGMGLGLSISRTLAEANGGRLWCDTSSTHGASFCLSLPI</sequence>
<keyword evidence="8" id="KW-0547">Nucleotide-binding</keyword>
<evidence type="ECO:0000256" key="4">
    <source>
        <dbReference type="ARBA" id="ARBA00022475"/>
    </source>
</evidence>
<keyword evidence="11 14" id="KW-1133">Transmembrane helix</keyword>